<protein>
    <submittedName>
        <fullName evidence="2">Uncharacterized protein</fullName>
    </submittedName>
</protein>
<name>A0ABY4YTZ3_9MICO</name>
<keyword evidence="3" id="KW-1185">Reference proteome</keyword>
<proteinExistence type="predicted"/>
<evidence type="ECO:0000313" key="3">
    <source>
        <dbReference type="Proteomes" id="UP001056455"/>
    </source>
</evidence>
<dbReference type="EMBL" id="CP099489">
    <property type="protein sequence ID" value="USQ80213.1"/>
    <property type="molecule type" value="Genomic_DNA"/>
</dbReference>
<dbReference type="RefSeq" id="WP_252593589.1">
    <property type="nucleotide sequence ID" value="NZ_CP099489.1"/>
</dbReference>
<evidence type="ECO:0000256" key="1">
    <source>
        <dbReference type="SAM" id="SignalP"/>
    </source>
</evidence>
<feature type="signal peptide" evidence="1">
    <location>
        <begin position="1"/>
        <end position="18"/>
    </location>
</feature>
<accession>A0ABY4YTZ3</accession>
<feature type="chain" id="PRO_5046486457" evidence="1">
    <location>
        <begin position="19"/>
        <end position="126"/>
    </location>
</feature>
<keyword evidence="1" id="KW-0732">Signal</keyword>
<gene>
    <name evidence="2" type="ORF">NF556_00690</name>
</gene>
<reference evidence="2" key="1">
    <citation type="submission" date="2022-06" db="EMBL/GenBank/DDBJ databases">
        <title>Ornithinimicrobium HY1793.</title>
        <authorList>
            <person name="Huang Y."/>
        </authorList>
    </citation>
    <scope>NUCLEOTIDE SEQUENCE</scope>
    <source>
        <strain evidence="2">HY1793</strain>
    </source>
</reference>
<evidence type="ECO:0000313" key="2">
    <source>
        <dbReference type="EMBL" id="USQ80213.1"/>
    </source>
</evidence>
<organism evidence="2 3">
    <name type="scientific">Ornithinimicrobium faecis</name>
    <dbReference type="NCBI Taxonomy" id="2934158"/>
    <lineage>
        <taxon>Bacteria</taxon>
        <taxon>Bacillati</taxon>
        <taxon>Actinomycetota</taxon>
        <taxon>Actinomycetes</taxon>
        <taxon>Micrococcales</taxon>
        <taxon>Ornithinimicrobiaceae</taxon>
        <taxon>Ornithinimicrobium</taxon>
    </lineage>
</organism>
<sequence length="126" mass="13707">MKKLLASTTAALALTAVAVTGVPGAPGAPDGAEAAGCSTWQYKVEKKSGPYQRSPLDGSYKKDGYAYKGYYVNTHHPSQRNVIMRQADGSITRATVMHGTLYNHNKHKVMVDMGIRKANLDYVTCW</sequence>
<dbReference type="Proteomes" id="UP001056455">
    <property type="component" value="Chromosome"/>
</dbReference>